<organism evidence="2">
    <name type="scientific">Pseudogymnoascus destructans</name>
    <dbReference type="NCBI Taxonomy" id="655981"/>
    <lineage>
        <taxon>Eukaryota</taxon>
        <taxon>Fungi</taxon>
        <taxon>Dikarya</taxon>
        <taxon>Ascomycota</taxon>
        <taxon>Pezizomycotina</taxon>
        <taxon>Leotiomycetes</taxon>
        <taxon>Thelebolales</taxon>
        <taxon>Thelebolaceae</taxon>
        <taxon>Pseudogymnoascus</taxon>
    </lineage>
</organism>
<evidence type="ECO:0008006" key="3">
    <source>
        <dbReference type="Google" id="ProtNLM"/>
    </source>
</evidence>
<name>A0A177AAA5_9PEZI</name>
<feature type="region of interest" description="Disordered" evidence="1">
    <location>
        <begin position="57"/>
        <end position="89"/>
    </location>
</feature>
<feature type="compositionally biased region" description="Basic and acidic residues" evidence="1">
    <location>
        <begin position="625"/>
        <end position="635"/>
    </location>
</feature>
<dbReference type="OrthoDB" id="5419922at2759"/>
<feature type="compositionally biased region" description="Low complexity" evidence="1">
    <location>
        <begin position="57"/>
        <end position="69"/>
    </location>
</feature>
<feature type="region of interest" description="Disordered" evidence="1">
    <location>
        <begin position="932"/>
        <end position="1078"/>
    </location>
</feature>
<feature type="region of interest" description="Disordered" evidence="1">
    <location>
        <begin position="1226"/>
        <end position="1250"/>
    </location>
</feature>
<dbReference type="eggNOG" id="ENOG502RAEY">
    <property type="taxonomic scope" value="Eukaryota"/>
</dbReference>
<feature type="region of interest" description="Disordered" evidence="1">
    <location>
        <begin position="295"/>
        <end position="315"/>
    </location>
</feature>
<feature type="region of interest" description="Disordered" evidence="1">
    <location>
        <begin position="590"/>
        <end position="635"/>
    </location>
</feature>
<feature type="region of interest" description="Disordered" evidence="1">
    <location>
        <begin position="373"/>
        <end position="431"/>
    </location>
</feature>
<sequence>MPAPGGHLIWRKVTRARKHVVATTWFSTSTHQVCSQAQTATPTASFRFDWTKYAMDSNNNSRQPSNSSRLGSNQDFSGVSIPQDKGPTAHEMAALERARLQVANLGDGMALCFDDEVICEGSDAEDGPLAKAERQKRREAIELRYIAGHAPLIMSAQLRGPFDKNSGWVNPWRSKRPTQKQPTNRTTVTEPLNLAHKTTSVVGLGKRRRNDSNSSSSVGTRTKALAECSSTSMDIVINRQPGRPQLYSGFKRFAANQLERPTDFASLDERENILQKRGAGIKRRADTNWLKGADVGKRSRNNWPDLTSPTPKERTRDIISNDNAIIDASSMSMSDVNIAKFNRQLSAETASLSEFEDIPISTADSIHSKRTAIQRRGDGNVQPTPNVTAKKSEDTQREISMGPDSASRVYVESASSARSVDGDGSDSAMEIGRTAPDYSLDRSSFVEPESSLGHKSVQSCASVLSFEPSPVHTISRSQLSQEILHGLSQASQLARSAEKLTPLKPRDSALNIVERHPSDLAKRNGLSLSSRKTPSQLAPASLNHTSQARSQSHPLPKSPVEVKMLKPKINDPSRSFDSPLPPGSLKYRRVKRKAPTPIECSQGGDTSNVIGKQKTPEAAPLQPIEVRDDAHKKDVVSPASQALNYVDLAKDQFSTSDSGQQPPGSVPIIEITDNDADENSETKPLGRDIDDQAPTHTSVPPISPAIKDGANRLEAGDESCPKPIIDGRGSESSFDAPAMRGQESGESEGLLAIQPAPGTQPPPPIETAAETLSGDVEHRKEPTFEDVTLSQDPGSPLASPELTDNESTLVQILQHGSQGPNSKSSPLPPLPDIVDDDQLSEASFMSATDESSSKSLPAPAGVEDDQVSEASFTFAPEEVDSLPAPQSPWAAEEDVPAPQSLLIEPTVGTGNFSMSQSKDAAVLLTRTESHYSAAGSSVHNVELSVRNPESADYNSEPPQSNEVVDSGPASLRLIPTGSAPPSPDHLSGKSHTPQSASVGNQDLLPLSNPWANNTQSPIIHPSPIKRKKRVSFNPQPLDSDNEDKQPNQPNNNAPESRDLSCPPPPPEAESLTEGDNSFHRKLKWTSGILSRRASNDQLSVPREDTVPGSPGVGAMAEAFLAADARVQSTDSNSGEVRDKNEFAGSESFDLVEDGEQQDKVVAASAVRAIPLMTESQLVNPWGDEDEAPLFCMADCRPEEDDGLVEDVLSDMDAMLGDWNVDAELDRAKREGRGKTGRDETARERLVEAGY</sequence>
<feature type="compositionally biased region" description="Polar residues" evidence="1">
    <location>
        <begin position="989"/>
        <end position="1000"/>
    </location>
</feature>
<feature type="region of interest" description="Disordered" evidence="1">
    <location>
        <begin position="514"/>
        <end position="561"/>
    </location>
</feature>
<dbReference type="Proteomes" id="UP000077154">
    <property type="component" value="Unassembled WGS sequence"/>
</dbReference>
<feature type="compositionally biased region" description="Polar residues" evidence="1">
    <location>
        <begin position="526"/>
        <end position="553"/>
    </location>
</feature>
<feature type="compositionally biased region" description="Polar residues" evidence="1">
    <location>
        <begin position="952"/>
        <end position="963"/>
    </location>
</feature>
<proteinExistence type="predicted"/>
<accession>A0A177AAA5</accession>
<dbReference type="GeneID" id="36287532"/>
<dbReference type="EMBL" id="KV441394">
    <property type="protein sequence ID" value="OAF59068.2"/>
    <property type="molecule type" value="Genomic_DNA"/>
</dbReference>
<protein>
    <recommendedName>
        <fullName evidence="3">Protamine P1</fullName>
    </recommendedName>
</protein>
<evidence type="ECO:0000256" key="1">
    <source>
        <dbReference type="SAM" id="MobiDB-lite"/>
    </source>
</evidence>
<feature type="region of interest" description="Disordered" evidence="1">
    <location>
        <begin position="204"/>
        <end position="225"/>
    </location>
</feature>
<evidence type="ECO:0000313" key="2">
    <source>
        <dbReference type="EMBL" id="OAF59068.2"/>
    </source>
</evidence>
<feature type="compositionally biased region" description="Polar residues" evidence="1">
    <location>
        <begin position="840"/>
        <end position="855"/>
    </location>
</feature>
<reference evidence="2" key="1">
    <citation type="submission" date="2016-03" db="EMBL/GenBank/DDBJ databases">
        <title>Updated assembly of Pseudogymnoascus destructans, the fungus causing white-nose syndrome of bats.</title>
        <authorList>
            <person name="Palmer J.M."/>
            <person name="Drees K.P."/>
            <person name="Foster J.T."/>
            <person name="Lindner D.L."/>
        </authorList>
    </citation>
    <scope>NUCLEOTIDE SEQUENCE [LARGE SCALE GENOMIC DNA]</scope>
    <source>
        <strain evidence="2">20631-21</strain>
    </source>
</reference>
<feature type="compositionally biased region" description="Polar residues" evidence="1">
    <location>
        <begin position="805"/>
        <end position="823"/>
    </location>
</feature>
<dbReference type="RefSeq" id="XP_024324352.1">
    <property type="nucleotide sequence ID" value="XM_024468092.1"/>
</dbReference>
<feature type="compositionally biased region" description="Polar residues" evidence="1">
    <location>
        <begin position="653"/>
        <end position="663"/>
    </location>
</feature>
<feature type="region of interest" description="Disordered" evidence="1">
    <location>
        <begin position="653"/>
        <end position="898"/>
    </location>
</feature>
<gene>
    <name evidence="2" type="ORF">VC83_04461</name>
</gene>
<dbReference type="VEuPathDB" id="FungiDB:GMDG_01844"/>
<feature type="compositionally biased region" description="Basic and acidic residues" evidence="1">
    <location>
        <begin position="680"/>
        <end position="690"/>
    </location>
</feature>
<dbReference type="AlphaFoldDB" id="A0A177AAA5"/>
<feature type="compositionally biased region" description="Polar residues" evidence="1">
    <location>
        <begin position="301"/>
        <end position="310"/>
    </location>
</feature>
<feature type="region of interest" description="Disordered" evidence="1">
    <location>
        <begin position="167"/>
        <end position="187"/>
    </location>
</feature>